<evidence type="ECO:0000313" key="3">
    <source>
        <dbReference type="Proteomes" id="UP000177691"/>
    </source>
</evidence>
<organism evidence="2 3">
    <name type="scientific">Candidatus Falkowbacteria bacterium RIFCSPHIGHO2_02_FULL_45_15</name>
    <dbReference type="NCBI Taxonomy" id="1797987"/>
    <lineage>
        <taxon>Bacteria</taxon>
        <taxon>Candidatus Falkowiibacteriota</taxon>
    </lineage>
</organism>
<dbReference type="Pfam" id="PF08666">
    <property type="entry name" value="SAF"/>
    <property type="match status" value="1"/>
</dbReference>
<gene>
    <name evidence="2" type="ORF">A3D54_01545</name>
</gene>
<protein>
    <submittedName>
        <fullName evidence="2">Pseudaminic acid synthase</fullName>
    </submittedName>
</protein>
<dbReference type="SMART" id="SM00858">
    <property type="entry name" value="SAF"/>
    <property type="match status" value="1"/>
</dbReference>
<dbReference type="InterPro" id="IPR057736">
    <property type="entry name" value="SAF_PseI/NeuA/NeuB"/>
</dbReference>
<dbReference type="PANTHER" id="PTHR42966:SF2">
    <property type="entry name" value="PSEUDAMINIC ACID SYNTHASE"/>
    <property type="match status" value="1"/>
</dbReference>
<dbReference type="InterPro" id="IPR020030">
    <property type="entry name" value="Pseudaminic_synth_PseI"/>
</dbReference>
<dbReference type="Gene3D" id="3.90.1210.10">
    <property type="entry name" value="Antifreeze-like/N-acetylneuraminic acid synthase C-terminal domain"/>
    <property type="match status" value="1"/>
</dbReference>
<dbReference type="GO" id="GO:0016051">
    <property type="term" value="P:carbohydrate biosynthetic process"/>
    <property type="evidence" value="ECO:0007669"/>
    <property type="project" value="InterPro"/>
</dbReference>
<dbReference type="InterPro" id="IPR036732">
    <property type="entry name" value="AFP_Neu5c_C_sf"/>
</dbReference>
<dbReference type="Proteomes" id="UP000177691">
    <property type="component" value="Unassembled WGS sequence"/>
</dbReference>
<name>A0A1F5RJE6_9BACT</name>
<dbReference type="InterPro" id="IPR006190">
    <property type="entry name" value="SAF_AFP_Neu5Ac"/>
</dbReference>
<proteinExistence type="predicted"/>
<accession>A0A1F5RJE6</accession>
<dbReference type="NCBIfam" id="TIGR03586">
    <property type="entry name" value="PseI"/>
    <property type="match status" value="1"/>
</dbReference>
<dbReference type="PANTHER" id="PTHR42966">
    <property type="entry name" value="N-ACETYLNEURAMINATE SYNTHASE"/>
    <property type="match status" value="1"/>
</dbReference>
<dbReference type="AlphaFoldDB" id="A0A1F5RJE6"/>
<sequence>MQYIEIKTPKGKRKIGPGQPVFIVAEMSGNHNQSFARARKIIDAAASAGADAVKLQTYTADTLTINSNKKWFQVKVNDAWKGQSLYSLYKKAYTPWDWQPKLKKYAEQKGMVVFSTPFDSTAVDFLEKMNVALYKVASFEIGDIALLKRIGRTKKPVIISRGLASLDDIKLAIKTLKANGAPAVAVLHCVSSYPAAPEQMNLATIPDIAKKFKVVAGLSDHTLGITMPIAAVALGAGIIEKHFTLKRAEGGPDADFSLEPAEFKQMVLSVRDAAKALGKPTYQVGKKEAANIVFRRSLFVVQGIKRGENFTVQNVRSIRPGYGLAPKYYEQIIGKIAASDISSGTPLNWKLIKR</sequence>
<evidence type="ECO:0000259" key="1">
    <source>
        <dbReference type="PROSITE" id="PS50844"/>
    </source>
</evidence>
<dbReference type="InterPro" id="IPR051690">
    <property type="entry name" value="PseI-like"/>
</dbReference>
<dbReference type="Gene3D" id="3.20.20.70">
    <property type="entry name" value="Aldolase class I"/>
    <property type="match status" value="1"/>
</dbReference>
<dbReference type="SUPFAM" id="SSF51569">
    <property type="entry name" value="Aldolase"/>
    <property type="match status" value="1"/>
</dbReference>
<dbReference type="Pfam" id="PF03102">
    <property type="entry name" value="NeuB"/>
    <property type="match status" value="1"/>
</dbReference>
<dbReference type="InterPro" id="IPR013785">
    <property type="entry name" value="Aldolase_TIM"/>
</dbReference>
<dbReference type="SUPFAM" id="SSF51269">
    <property type="entry name" value="AFP III-like domain"/>
    <property type="match status" value="1"/>
</dbReference>
<dbReference type="InterPro" id="IPR013974">
    <property type="entry name" value="SAF"/>
</dbReference>
<dbReference type="GO" id="GO:0047444">
    <property type="term" value="F:N-acylneuraminate-9-phosphate synthase activity"/>
    <property type="evidence" value="ECO:0007669"/>
    <property type="project" value="TreeGrafter"/>
</dbReference>
<dbReference type="InterPro" id="IPR013132">
    <property type="entry name" value="PseI/NeuA/B-like_N"/>
</dbReference>
<comment type="caution">
    <text evidence="2">The sequence shown here is derived from an EMBL/GenBank/DDBJ whole genome shotgun (WGS) entry which is preliminary data.</text>
</comment>
<dbReference type="EMBL" id="MFFU01000062">
    <property type="protein sequence ID" value="OGF14607.1"/>
    <property type="molecule type" value="Genomic_DNA"/>
</dbReference>
<dbReference type="PROSITE" id="PS50844">
    <property type="entry name" value="AFP_LIKE"/>
    <property type="match status" value="1"/>
</dbReference>
<dbReference type="CDD" id="cd11615">
    <property type="entry name" value="SAF_NeuB_like"/>
    <property type="match status" value="1"/>
</dbReference>
<reference evidence="2 3" key="1">
    <citation type="journal article" date="2016" name="Nat. Commun.">
        <title>Thousands of microbial genomes shed light on interconnected biogeochemical processes in an aquifer system.</title>
        <authorList>
            <person name="Anantharaman K."/>
            <person name="Brown C.T."/>
            <person name="Hug L.A."/>
            <person name="Sharon I."/>
            <person name="Castelle C.J."/>
            <person name="Probst A.J."/>
            <person name="Thomas B.C."/>
            <person name="Singh A."/>
            <person name="Wilkins M.J."/>
            <person name="Karaoz U."/>
            <person name="Brodie E.L."/>
            <person name="Williams K.H."/>
            <person name="Hubbard S.S."/>
            <person name="Banfield J.F."/>
        </authorList>
    </citation>
    <scope>NUCLEOTIDE SEQUENCE [LARGE SCALE GENOMIC DNA]</scope>
</reference>
<evidence type="ECO:0000313" key="2">
    <source>
        <dbReference type="EMBL" id="OGF14607.1"/>
    </source>
</evidence>
<feature type="domain" description="AFP-like" evidence="1">
    <location>
        <begin position="297"/>
        <end position="354"/>
    </location>
</feature>